<gene>
    <name evidence="1" type="ORF">FA13DRAFT_1776341</name>
</gene>
<keyword evidence="2" id="KW-1185">Reference proteome</keyword>
<comment type="caution">
    <text evidence="1">The sequence shown here is derived from an EMBL/GenBank/DDBJ whole genome shotgun (WGS) entry which is preliminary data.</text>
</comment>
<dbReference type="EMBL" id="QPFP01000038">
    <property type="protein sequence ID" value="TEB27644.1"/>
    <property type="molecule type" value="Genomic_DNA"/>
</dbReference>
<evidence type="ECO:0000313" key="1">
    <source>
        <dbReference type="EMBL" id="TEB27644.1"/>
    </source>
</evidence>
<organism evidence="1 2">
    <name type="scientific">Coprinellus micaceus</name>
    <name type="common">Glistening ink-cap mushroom</name>
    <name type="synonym">Coprinus micaceus</name>
    <dbReference type="NCBI Taxonomy" id="71717"/>
    <lineage>
        <taxon>Eukaryota</taxon>
        <taxon>Fungi</taxon>
        <taxon>Dikarya</taxon>
        <taxon>Basidiomycota</taxon>
        <taxon>Agaricomycotina</taxon>
        <taxon>Agaricomycetes</taxon>
        <taxon>Agaricomycetidae</taxon>
        <taxon>Agaricales</taxon>
        <taxon>Agaricineae</taxon>
        <taxon>Psathyrellaceae</taxon>
        <taxon>Coprinellus</taxon>
    </lineage>
</organism>
<name>A0A4Y7T114_COPMI</name>
<dbReference type="AlphaFoldDB" id="A0A4Y7T114"/>
<dbReference type="OrthoDB" id="3121029at2759"/>
<dbReference type="Proteomes" id="UP000298030">
    <property type="component" value="Unassembled WGS sequence"/>
</dbReference>
<proteinExistence type="predicted"/>
<evidence type="ECO:0000313" key="2">
    <source>
        <dbReference type="Proteomes" id="UP000298030"/>
    </source>
</evidence>
<accession>A0A4Y7T114</accession>
<reference evidence="1 2" key="1">
    <citation type="journal article" date="2019" name="Nat. Ecol. Evol.">
        <title>Megaphylogeny resolves global patterns of mushroom evolution.</title>
        <authorList>
            <person name="Varga T."/>
            <person name="Krizsan K."/>
            <person name="Foldi C."/>
            <person name="Dima B."/>
            <person name="Sanchez-Garcia M."/>
            <person name="Sanchez-Ramirez S."/>
            <person name="Szollosi G.J."/>
            <person name="Szarkandi J.G."/>
            <person name="Papp V."/>
            <person name="Albert L."/>
            <person name="Andreopoulos W."/>
            <person name="Angelini C."/>
            <person name="Antonin V."/>
            <person name="Barry K.W."/>
            <person name="Bougher N.L."/>
            <person name="Buchanan P."/>
            <person name="Buyck B."/>
            <person name="Bense V."/>
            <person name="Catcheside P."/>
            <person name="Chovatia M."/>
            <person name="Cooper J."/>
            <person name="Damon W."/>
            <person name="Desjardin D."/>
            <person name="Finy P."/>
            <person name="Geml J."/>
            <person name="Haridas S."/>
            <person name="Hughes K."/>
            <person name="Justo A."/>
            <person name="Karasinski D."/>
            <person name="Kautmanova I."/>
            <person name="Kiss B."/>
            <person name="Kocsube S."/>
            <person name="Kotiranta H."/>
            <person name="LaButti K.M."/>
            <person name="Lechner B.E."/>
            <person name="Liimatainen K."/>
            <person name="Lipzen A."/>
            <person name="Lukacs Z."/>
            <person name="Mihaltcheva S."/>
            <person name="Morgado L.N."/>
            <person name="Niskanen T."/>
            <person name="Noordeloos M.E."/>
            <person name="Ohm R.A."/>
            <person name="Ortiz-Santana B."/>
            <person name="Ovrebo C."/>
            <person name="Racz N."/>
            <person name="Riley R."/>
            <person name="Savchenko A."/>
            <person name="Shiryaev A."/>
            <person name="Soop K."/>
            <person name="Spirin V."/>
            <person name="Szebenyi C."/>
            <person name="Tomsovsky M."/>
            <person name="Tulloss R.E."/>
            <person name="Uehling J."/>
            <person name="Grigoriev I.V."/>
            <person name="Vagvolgyi C."/>
            <person name="Papp T."/>
            <person name="Martin F.M."/>
            <person name="Miettinen O."/>
            <person name="Hibbett D.S."/>
            <person name="Nagy L.G."/>
        </authorList>
    </citation>
    <scope>NUCLEOTIDE SEQUENCE [LARGE SCALE GENOMIC DNA]</scope>
    <source>
        <strain evidence="1 2">FP101781</strain>
    </source>
</reference>
<protein>
    <submittedName>
        <fullName evidence="1">Uncharacterized protein</fullName>
    </submittedName>
</protein>
<sequence>MEGRTGPALTLYFPLRASGSRQLEGARTELEISTGVFPQSPSMSHILLGDYPSITHFFLLGCFLEQRQRAFLVEIQAHASRSQLSDPDELVELFLSEMNIVVEVLGYQKCLEPEMPLIPSLRRTGSVVFKKRAEVWDLLRRGALLHPGHTRDPSTLLSRNGPEFTIRTWWSTPRSLTTPKKLMEEFDWAVNGLLRLRAGLAHEDSAKLKDELHKVWEDLRSQTNRLGALREGYSRLMVNAQAQLSAFDRIAQGASDV</sequence>